<name>A0A1Q9EMD5_SYMMI</name>
<dbReference type="InterPro" id="IPR016024">
    <property type="entry name" value="ARM-type_fold"/>
</dbReference>
<dbReference type="SUPFAM" id="SSF48371">
    <property type="entry name" value="ARM repeat"/>
    <property type="match status" value="1"/>
</dbReference>
<dbReference type="InterPro" id="IPR011989">
    <property type="entry name" value="ARM-like"/>
</dbReference>
<dbReference type="Proteomes" id="UP000186817">
    <property type="component" value="Unassembled WGS sequence"/>
</dbReference>
<accession>A0A1Q9EMD5</accession>
<gene>
    <name evidence="2" type="ORF">AK812_SmicGene7911</name>
</gene>
<dbReference type="SUPFAM" id="SSF52374">
    <property type="entry name" value="Nucleotidylyl transferase"/>
    <property type="match status" value="1"/>
</dbReference>
<dbReference type="InterPro" id="IPR014729">
    <property type="entry name" value="Rossmann-like_a/b/a_fold"/>
</dbReference>
<evidence type="ECO:0000313" key="3">
    <source>
        <dbReference type="Proteomes" id="UP000186817"/>
    </source>
</evidence>
<protein>
    <submittedName>
        <fullName evidence="2">Uncharacterized protein</fullName>
    </submittedName>
</protein>
<sequence length="833" mass="92275">MATSGLPGRISITVSAASGASCTIAALASGRVDQLHGAIERVLRIPTCVQNLIIACEGGSRETKSHELLSSLPLESCQNHLTVFNSWPKDPEETVEKLKAASRSPTPLTAAAVARCLSFEDGYVQAAAIQALSWMGKAAKQHAPEIAEKVRLELPKRYQHGLRLPTAEGRQQRAVAITAAVALSWLEEAGAAYVSDILLYRWWNFSDKARGAFEEMCQSESSATRLAAMKSLTALLEKDGFGPVEHFEYERRQIALRYICHAVFDESTEVHQVAGACLMRFVPSFSGEADIFALGQTILDQLLRFGENFRGESFPETVSTFCRALAAKLDGYWPQFVGWQEGIDDQDSEAATQVATAAVRYLRRRFQQWLADSQAPFGAIESAGMDLIEDFEFGLASPRWQVRRAVVESLIAIAPWGAHGVVGVHQMQIREKQKEVLEVMASCLDKYKAYVDDSSSVRQCFQYIDYPDDVCYGDYLEERRKEWTAQWEDSLMRDKHGGYLKSHATRRARHNKQHGANASEGPSTIARKKKWERRSKPAEVQDYAEIKRISQRDKKQDRQLKAAILGRELFSFSLGLAIAATRGRLSDVASVAAWAREMPAAAAALRDQHLVFFNGAFSPPTCAHAHIAETICKDPKGPALWLDPEPAKPGKERFQNETMEARIEMCELVTQEPPLRGRAGVGCLRRDLGPVLGTSVELFRVLRALLGGPGRGKLTWALGADVFEGMKHWASKARACLQPGETCDELLLFTREDWSHERLAAGMQVIGDAPCHVSVIPMPDHLLSVSSQQARAALVRDRAGEKSGELSVIPPRVAEFCLSREDVCRIYAQQVTH</sequence>
<reference evidence="2 3" key="1">
    <citation type="submission" date="2016-02" db="EMBL/GenBank/DDBJ databases">
        <title>Genome analysis of coral dinoflagellate symbionts highlights evolutionary adaptations to a symbiotic lifestyle.</title>
        <authorList>
            <person name="Aranda M."/>
            <person name="Li Y."/>
            <person name="Liew Y.J."/>
            <person name="Baumgarten S."/>
            <person name="Simakov O."/>
            <person name="Wilson M."/>
            <person name="Piel J."/>
            <person name="Ashoor H."/>
            <person name="Bougouffa S."/>
            <person name="Bajic V.B."/>
            <person name="Ryu T."/>
            <person name="Ravasi T."/>
            <person name="Bayer T."/>
            <person name="Micklem G."/>
            <person name="Kim H."/>
            <person name="Bhak J."/>
            <person name="Lajeunesse T.C."/>
            <person name="Voolstra C.R."/>
        </authorList>
    </citation>
    <scope>NUCLEOTIDE SEQUENCE [LARGE SCALE GENOMIC DNA]</scope>
    <source>
        <strain evidence="2 3">CCMP2467</strain>
    </source>
</reference>
<evidence type="ECO:0000313" key="2">
    <source>
        <dbReference type="EMBL" id="OLQ08580.1"/>
    </source>
</evidence>
<dbReference type="EMBL" id="LSRX01000114">
    <property type="protein sequence ID" value="OLQ08580.1"/>
    <property type="molecule type" value="Genomic_DNA"/>
</dbReference>
<feature type="region of interest" description="Disordered" evidence="1">
    <location>
        <begin position="505"/>
        <end position="536"/>
    </location>
</feature>
<proteinExistence type="predicted"/>
<comment type="caution">
    <text evidence="2">The sequence shown here is derived from an EMBL/GenBank/DDBJ whole genome shotgun (WGS) entry which is preliminary data.</text>
</comment>
<dbReference type="AlphaFoldDB" id="A0A1Q9EMD5"/>
<dbReference type="Gene3D" id="3.40.50.620">
    <property type="entry name" value="HUPs"/>
    <property type="match status" value="1"/>
</dbReference>
<dbReference type="Gene3D" id="1.25.10.10">
    <property type="entry name" value="Leucine-rich Repeat Variant"/>
    <property type="match status" value="1"/>
</dbReference>
<evidence type="ECO:0000256" key="1">
    <source>
        <dbReference type="SAM" id="MobiDB-lite"/>
    </source>
</evidence>
<dbReference type="OrthoDB" id="415662at2759"/>
<organism evidence="2 3">
    <name type="scientific">Symbiodinium microadriaticum</name>
    <name type="common">Dinoflagellate</name>
    <name type="synonym">Zooxanthella microadriatica</name>
    <dbReference type="NCBI Taxonomy" id="2951"/>
    <lineage>
        <taxon>Eukaryota</taxon>
        <taxon>Sar</taxon>
        <taxon>Alveolata</taxon>
        <taxon>Dinophyceae</taxon>
        <taxon>Suessiales</taxon>
        <taxon>Symbiodiniaceae</taxon>
        <taxon>Symbiodinium</taxon>
    </lineage>
</organism>
<keyword evidence="3" id="KW-1185">Reference proteome</keyword>